<evidence type="ECO:0000313" key="2">
    <source>
        <dbReference type="EMBL" id="QIH77660.1"/>
    </source>
</evidence>
<dbReference type="KEGG" id="mcak:MCCS_05830"/>
<dbReference type="Proteomes" id="UP000194154">
    <property type="component" value="Chromosome"/>
</dbReference>
<dbReference type="Pfam" id="PF02583">
    <property type="entry name" value="Trns_repr_metal"/>
    <property type="match status" value="1"/>
</dbReference>
<evidence type="ECO:0000313" key="3">
    <source>
        <dbReference type="EMBL" id="TDM17243.1"/>
    </source>
</evidence>
<dbReference type="InterPro" id="IPR038390">
    <property type="entry name" value="Metal_Tscrpt_repr_sf"/>
</dbReference>
<dbReference type="InterPro" id="IPR003735">
    <property type="entry name" value="Metal_Tscrpt_repr"/>
</dbReference>
<reference evidence="1" key="2">
    <citation type="submission" date="2017-04" db="EMBL/GenBank/DDBJ databases">
        <authorList>
            <person name="Afonso C.L."/>
            <person name="Miller P.J."/>
            <person name="Scott M.A."/>
            <person name="Spackman E."/>
            <person name="Goraichik I."/>
            <person name="Dimitrov K.M."/>
            <person name="Suarez D.L."/>
            <person name="Swayne D.E."/>
        </authorList>
    </citation>
    <scope>NUCLEOTIDE SEQUENCE</scope>
    <source>
        <strain evidence="1">KM45013</strain>
    </source>
</reference>
<reference evidence="3 5" key="3">
    <citation type="submission" date="2019-01" db="EMBL/GenBank/DDBJ databases">
        <title>Draft genome sequences of Macrococcus caseolyticus, Macrococcus canis, Macrococcus bohemicus and Macrococcus goetzii.</title>
        <authorList>
            <person name="Mazhar S."/>
            <person name="Altermann E."/>
            <person name="Hill C."/>
            <person name="Mcauliffe O."/>
        </authorList>
    </citation>
    <scope>NUCLEOTIDE SEQUENCE [LARGE SCALE GENOMIC DNA]</scope>
    <source>
        <strain evidence="3 5">DPC7162</strain>
    </source>
</reference>
<gene>
    <name evidence="1" type="primary">csoR_2</name>
    <name evidence="3" type="ORF">ETI04_04920</name>
    <name evidence="2" type="ORF">GTN30_03180</name>
    <name evidence="1" type="ORF">MCCS_05830</name>
</gene>
<reference evidence="2" key="4">
    <citation type="journal article" date="2020" name="Antimicrob. Agents Chemother.">
        <title>The novel macrolide resistance genes mef(D), msr(F) and msr(H) are present on resistance islands in Macrococcus canis, Macrococcus caseolyticus and Staphylococcus aureus.</title>
        <authorList>
            <person name="Schwendener S."/>
            <person name="Dona V."/>
            <person name="Perreten V."/>
        </authorList>
    </citation>
    <scope>NUCLEOTIDE SEQUENCE</scope>
    <source>
        <strain evidence="2">Epi0076A</strain>
    </source>
</reference>
<accession>A0A1W7A9R6</accession>
<dbReference type="EMBL" id="SDQG01000002">
    <property type="protein sequence ID" value="TDM17243.1"/>
    <property type="molecule type" value="Genomic_DNA"/>
</dbReference>
<dbReference type="AlphaFoldDB" id="A0A1W7A9R6"/>
<sequence>MKYDKNQINRLKRLQGQLNGVLKMMEENKDCKDVVTQLSASRSGIERLIGVIVSENLAECVKENVKNNTDTDDLVKEAVNLLIKSR</sequence>
<dbReference type="GO" id="GO:0003677">
    <property type="term" value="F:DNA binding"/>
    <property type="evidence" value="ECO:0007669"/>
    <property type="project" value="InterPro"/>
</dbReference>
<name>A0A1W7A9R6_9STAP</name>
<reference evidence="1 4" key="1">
    <citation type="journal article" date="2017" name="Int. J. Syst. Evol. Microbiol.">
        <title>Macrococcus canis sp. nov., a skin bacterium associated with infections in dogs.</title>
        <authorList>
            <person name="Gobeli Brawand S."/>
            <person name="Cotting K."/>
            <person name="Gomez-Sanz E."/>
            <person name="Collaud A."/>
            <person name="Thomann A."/>
            <person name="Brodard I."/>
            <person name="Rodriguez-Campos S."/>
            <person name="Strauss C."/>
            <person name="Perreten V."/>
        </authorList>
    </citation>
    <scope>NUCLEOTIDE SEQUENCE [LARGE SCALE GENOMIC DNA]</scope>
    <source>
        <strain evidence="1 4">KM45013</strain>
    </source>
</reference>
<dbReference type="EMBL" id="CP047363">
    <property type="protein sequence ID" value="QIH77660.1"/>
    <property type="molecule type" value="Genomic_DNA"/>
</dbReference>
<evidence type="ECO:0000313" key="4">
    <source>
        <dbReference type="Proteomes" id="UP000194154"/>
    </source>
</evidence>
<protein>
    <submittedName>
        <fullName evidence="1">Copper-sensing transcriptional repressor CsoR</fullName>
    </submittedName>
    <submittedName>
        <fullName evidence="2">Metal-sensing transcriptional repressor</fullName>
    </submittedName>
    <submittedName>
        <fullName evidence="3">Metal-sensitive transcriptional regulator</fullName>
    </submittedName>
</protein>
<dbReference type="OrthoDB" id="9798732at2"/>
<keyword evidence="4" id="KW-1185">Reference proteome</keyword>
<dbReference type="PANTHER" id="PTHR33677">
    <property type="entry name" value="TRANSCRIPTIONAL REPRESSOR FRMR-RELATED"/>
    <property type="match status" value="1"/>
</dbReference>
<dbReference type="RefSeq" id="WP_086041914.1">
    <property type="nucleotide sequence ID" value="NZ_CBCRZA010000001.1"/>
</dbReference>
<dbReference type="STRING" id="1855823.MCCS_05830"/>
<dbReference type="GO" id="GO:0045892">
    <property type="term" value="P:negative regulation of DNA-templated transcription"/>
    <property type="evidence" value="ECO:0007669"/>
    <property type="project" value="UniProtKB-ARBA"/>
</dbReference>
<evidence type="ECO:0000313" key="5">
    <source>
        <dbReference type="Proteomes" id="UP000294865"/>
    </source>
</evidence>
<proteinExistence type="predicted"/>
<dbReference type="Proteomes" id="UP000501122">
    <property type="component" value="Chromosome"/>
</dbReference>
<dbReference type="GeneID" id="35294722"/>
<dbReference type="EMBL" id="CP021059">
    <property type="protein sequence ID" value="ARQ06234.1"/>
    <property type="molecule type" value="Genomic_DNA"/>
</dbReference>
<dbReference type="PANTHER" id="PTHR33677:SF5">
    <property type="entry name" value="TRANSCRIPTIONAL REPRESSOR FRMR"/>
    <property type="match status" value="1"/>
</dbReference>
<dbReference type="Gene3D" id="1.20.58.1000">
    <property type="entry name" value="Metal-sensitive repressor, helix protomer"/>
    <property type="match status" value="1"/>
</dbReference>
<organism evidence="1 4">
    <name type="scientific">Macrococcoides canis</name>
    <dbReference type="NCBI Taxonomy" id="1855823"/>
    <lineage>
        <taxon>Bacteria</taxon>
        <taxon>Bacillati</taxon>
        <taxon>Bacillota</taxon>
        <taxon>Bacilli</taxon>
        <taxon>Bacillales</taxon>
        <taxon>Staphylococcaceae</taxon>
        <taxon>Macrococcoides</taxon>
    </lineage>
</organism>
<evidence type="ECO:0000313" key="1">
    <source>
        <dbReference type="EMBL" id="ARQ06234.1"/>
    </source>
</evidence>
<dbReference type="Proteomes" id="UP000294865">
    <property type="component" value="Unassembled WGS sequence"/>
</dbReference>
<dbReference type="GO" id="GO:0046872">
    <property type="term" value="F:metal ion binding"/>
    <property type="evidence" value="ECO:0007669"/>
    <property type="project" value="InterPro"/>
</dbReference>
<dbReference type="CDD" id="cd10155">
    <property type="entry name" value="BsYrkD-like_DUF156"/>
    <property type="match status" value="1"/>
</dbReference>